<dbReference type="InterPro" id="IPR051932">
    <property type="entry name" value="Bact_StressResp_Reg"/>
</dbReference>
<proteinExistence type="predicted"/>
<evidence type="ECO:0000259" key="2">
    <source>
        <dbReference type="PROSITE" id="PS50801"/>
    </source>
</evidence>
<keyword evidence="4" id="KW-1185">Reference proteome</keyword>
<keyword evidence="1" id="KW-0597">Phosphoprotein</keyword>
<accession>A0A942TIF7</accession>
<dbReference type="PANTHER" id="PTHR33745:SF3">
    <property type="entry name" value="RSBT CO-ANTAGONIST PROTEIN RSBRC"/>
    <property type="match status" value="1"/>
</dbReference>
<dbReference type="Pfam" id="PF01740">
    <property type="entry name" value="STAS"/>
    <property type="match status" value="1"/>
</dbReference>
<sequence length="279" mass="32354">MPKYEKLYEFLISKASQLTEEWYESLDKRNTSGVYTSTDQEAIRILKEQNKEFHLHFFPIFIKEESVHIKSFEEWIVKIAKDESHLLTPSNLILNEFYRTRNQYLNLIKDFISLHEGEYPQGVINSWNTLIIDTMDKVTVWFLEEYDRYSISRLQSHKQLINELSSPVISITNNTGLLPIVGDIDTERAKLILEKTLAQCVEKKVDYLFIDLSGVVMVDTMVAQQIFQLHEALSLIGVETTLCGIRPEIAQTVIQLGLSFNKIPTFSSLERALKETLKD</sequence>
<feature type="domain" description="STAS" evidence="2">
    <location>
        <begin position="165"/>
        <end position="276"/>
    </location>
</feature>
<dbReference type="RefSeq" id="WP_213125911.1">
    <property type="nucleotide sequence ID" value="NZ_JAGYPG010000003.1"/>
</dbReference>
<organism evidence="3 4">
    <name type="scientific">Lederbergia citri</name>
    <dbReference type="NCBI Taxonomy" id="2833580"/>
    <lineage>
        <taxon>Bacteria</taxon>
        <taxon>Bacillati</taxon>
        <taxon>Bacillota</taxon>
        <taxon>Bacilli</taxon>
        <taxon>Bacillales</taxon>
        <taxon>Bacillaceae</taxon>
        <taxon>Lederbergia</taxon>
    </lineage>
</organism>
<gene>
    <name evidence="3" type="ORF">KHA97_16675</name>
</gene>
<dbReference type="SUPFAM" id="SSF52091">
    <property type="entry name" value="SpoIIaa-like"/>
    <property type="match status" value="1"/>
</dbReference>
<name>A0A942TIF7_9BACI</name>
<dbReference type="PANTHER" id="PTHR33745">
    <property type="entry name" value="RSBT ANTAGONIST PROTEIN RSBS-RELATED"/>
    <property type="match status" value="1"/>
</dbReference>
<dbReference type="InterPro" id="IPR036513">
    <property type="entry name" value="STAS_dom_sf"/>
</dbReference>
<dbReference type="Proteomes" id="UP000681414">
    <property type="component" value="Unassembled WGS sequence"/>
</dbReference>
<dbReference type="PROSITE" id="PS50801">
    <property type="entry name" value="STAS"/>
    <property type="match status" value="1"/>
</dbReference>
<dbReference type="AlphaFoldDB" id="A0A942TIF7"/>
<dbReference type="EMBL" id="JAGYPG010000003">
    <property type="protein sequence ID" value="MBS4196687.1"/>
    <property type="molecule type" value="Genomic_DNA"/>
</dbReference>
<dbReference type="CDD" id="cd07041">
    <property type="entry name" value="STAS_RsbR_RsbS_like"/>
    <property type="match status" value="1"/>
</dbReference>
<reference evidence="3 4" key="1">
    <citation type="submission" date="2021-05" db="EMBL/GenBank/DDBJ databases">
        <title>Novel Bacillus species.</title>
        <authorList>
            <person name="Liu G."/>
        </authorList>
    </citation>
    <scope>NUCLEOTIDE SEQUENCE [LARGE SCALE GENOMIC DNA]</scope>
    <source>
        <strain evidence="4">FJAT-49780</strain>
    </source>
</reference>
<evidence type="ECO:0000313" key="4">
    <source>
        <dbReference type="Proteomes" id="UP000681414"/>
    </source>
</evidence>
<protein>
    <submittedName>
        <fullName evidence="3">STAS domain-containing protein</fullName>
    </submittedName>
</protein>
<evidence type="ECO:0000313" key="3">
    <source>
        <dbReference type="EMBL" id="MBS4196687.1"/>
    </source>
</evidence>
<dbReference type="Gene3D" id="3.30.750.24">
    <property type="entry name" value="STAS domain"/>
    <property type="match status" value="1"/>
</dbReference>
<evidence type="ECO:0000256" key="1">
    <source>
        <dbReference type="ARBA" id="ARBA00022553"/>
    </source>
</evidence>
<dbReference type="InterPro" id="IPR002645">
    <property type="entry name" value="STAS_dom"/>
</dbReference>
<comment type="caution">
    <text evidence="3">The sequence shown here is derived from an EMBL/GenBank/DDBJ whole genome shotgun (WGS) entry which is preliminary data.</text>
</comment>